<dbReference type="Proteomes" id="UP000006054">
    <property type="component" value="Chromosome"/>
</dbReference>
<organism evidence="7 8">
    <name type="scientific">Bernardetia litoralis (strain ATCC 23117 / DSM 6794 / NBRC 15988 / NCIMB 1366 / Fx l1 / Sio-4)</name>
    <name type="common">Flexibacter litoralis</name>
    <dbReference type="NCBI Taxonomy" id="880071"/>
    <lineage>
        <taxon>Bacteria</taxon>
        <taxon>Pseudomonadati</taxon>
        <taxon>Bacteroidota</taxon>
        <taxon>Cytophagia</taxon>
        <taxon>Cytophagales</taxon>
        <taxon>Bernardetiaceae</taxon>
        <taxon>Bernardetia</taxon>
    </lineage>
</organism>
<keyword evidence="5" id="KW-1133">Transmembrane helix</keyword>
<dbReference type="Gene3D" id="2.40.10.340">
    <property type="entry name" value="Rod shape-determining protein MreC, domain 1"/>
    <property type="match status" value="1"/>
</dbReference>
<dbReference type="EMBL" id="CP003345">
    <property type="protein sequence ID" value="AFM03815.1"/>
    <property type="molecule type" value="Genomic_DNA"/>
</dbReference>
<name>I4AIN0_BERLS</name>
<dbReference type="InterPro" id="IPR042175">
    <property type="entry name" value="Cell/Rod_MreC_2"/>
</dbReference>
<keyword evidence="8" id="KW-1185">Reference proteome</keyword>
<evidence type="ECO:0000313" key="7">
    <source>
        <dbReference type="EMBL" id="AFM03815.1"/>
    </source>
</evidence>
<proteinExistence type="inferred from homology"/>
<evidence type="ECO:0000313" key="8">
    <source>
        <dbReference type="Proteomes" id="UP000006054"/>
    </source>
</evidence>
<feature type="domain" description="Rod shape-determining protein MreC beta-barrel core" evidence="6">
    <location>
        <begin position="141"/>
        <end position="289"/>
    </location>
</feature>
<reference evidence="8" key="1">
    <citation type="submission" date="2012-06" db="EMBL/GenBank/DDBJ databases">
        <title>The complete genome of Flexibacter litoralis DSM 6794.</title>
        <authorList>
            <person name="Lucas S."/>
            <person name="Copeland A."/>
            <person name="Lapidus A."/>
            <person name="Glavina del Rio T."/>
            <person name="Dalin E."/>
            <person name="Tice H."/>
            <person name="Bruce D."/>
            <person name="Goodwin L."/>
            <person name="Pitluck S."/>
            <person name="Peters L."/>
            <person name="Ovchinnikova G."/>
            <person name="Lu M."/>
            <person name="Kyrpides N."/>
            <person name="Mavromatis K."/>
            <person name="Ivanova N."/>
            <person name="Brettin T."/>
            <person name="Detter J.C."/>
            <person name="Han C."/>
            <person name="Larimer F."/>
            <person name="Land M."/>
            <person name="Hauser L."/>
            <person name="Markowitz V."/>
            <person name="Cheng J.-F."/>
            <person name="Hugenholtz P."/>
            <person name="Woyke T."/>
            <person name="Wu D."/>
            <person name="Spring S."/>
            <person name="Lang E."/>
            <person name="Kopitz M."/>
            <person name="Brambilla E."/>
            <person name="Klenk H.-P."/>
            <person name="Eisen J.A."/>
        </authorList>
    </citation>
    <scope>NUCLEOTIDE SEQUENCE [LARGE SCALE GENOMIC DNA]</scope>
    <source>
        <strain evidence="8">ATCC 23117 / DSM 6794 / NBRC 15988 / NCIMB 1366 / Sio-4</strain>
    </source>
</reference>
<keyword evidence="5" id="KW-0472">Membrane</keyword>
<dbReference type="PANTHER" id="PTHR34138">
    <property type="entry name" value="CELL SHAPE-DETERMINING PROTEIN MREC"/>
    <property type="match status" value="1"/>
</dbReference>
<dbReference type="HOGENOM" id="CLU_042663_5_1_10"/>
<keyword evidence="3" id="KW-0133">Cell shape</keyword>
<dbReference type="AlphaFoldDB" id="I4AIN0"/>
<keyword evidence="5" id="KW-0812">Transmembrane</keyword>
<dbReference type="eggNOG" id="COG1792">
    <property type="taxonomic scope" value="Bacteria"/>
</dbReference>
<evidence type="ECO:0000256" key="1">
    <source>
        <dbReference type="ARBA" id="ARBA00009369"/>
    </source>
</evidence>
<evidence type="ECO:0000256" key="4">
    <source>
        <dbReference type="ARBA" id="ARBA00032089"/>
    </source>
</evidence>
<dbReference type="InterPro" id="IPR042177">
    <property type="entry name" value="Cell/Rod_1"/>
</dbReference>
<dbReference type="GO" id="GO:0008360">
    <property type="term" value="P:regulation of cell shape"/>
    <property type="evidence" value="ECO:0007669"/>
    <property type="project" value="UniProtKB-KW"/>
</dbReference>
<dbReference type="PANTHER" id="PTHR34138:SF1">
    <property type="entry name" value="CELL SHAPE-DETERMINING PROTEIN MREC"/>
    <property type="match status" value="1"/>
</dbReference>
<dbReference type="KEGG" id="fli:Fleli_1384"/>
<dbReference type="STRING" id="880071.Fleli_1384"/>
<gene>
    <name evidence="7" type="ordered locus">Fleli_1384</name>
</gene>
<dbReference type="InterPro" id="IPR007221">
    <property type="entry name" value="MreC"/>
</dbReference>
<dbReference type="Pfam" id="PF04085">
    <property type="entry name" value="MreC"/>
    <property type="match status" value="1"/>
</dbReference>
<evidence type="ECO:0000256" key="3">
    <source>
        <dbReference type="ARBA" id="ARBA00022960"/>
    </source>
</evidence>
<dbReference type="GO" id="GO:0005886">
    <property type="term" value="C:plasma membrane"/>
    <property type="evidence" value="ECO:0007669"/>
    <property type="project" value="TreeGrafter"/>
</dbReference>
<evidence type="ECO:0000256" key="5">
    <source>
        <dbReference type="SAM" id="Phobius"/>
    </source>
</evidence>
<dbReference type="Gene3D" id="2.40.10.350">
    <property type="entry name" value="Rod shape-determining protein MreC, domain 2"/>
    <property type="match status" value="1"/>
</dbReference>
<feature type="transmembrane region" description="Helical" evidence="5">
    <location>
        <begin position="12"/>
        <end position="29"/>
    </location>
</feature>
<evidence type="ECO:0000256" key="2">
    <source>
        <dbReference type="ARBA" id="ARBA00013855"/>
    </source>
</evidence>
<sequence>MKELINFLYRFRNFLLFLLLEAVCFWLIINHNTYQRIVVLTSASSVVGTSLDMQNWIATRWNLKDENEHLLEENAKLHSLLASQIRKNQVNDTLAFNKLYPSFTQKQKDSLRLLSLSKKFKNLDSVQLLSVSEYQLVPAKVIKHSYLLERNFLTINKGSKQGIKKGMGVITGSGIVGKIEVVSTNYATVRSILHIDYQVASQIKRNGVNATTQWDGTDYRKSNLLYTSAKDIKVGDTVVTSVENNFYPKEFLVGYIEKVNFSSAKGNFNEVRMRLATDFTTLSYVYIIENNYKAEIDSLEEVTLEK</sequence>
<evidence type="ECO:0000259" key="6">
    <source>
        <dbReference type="Pfam" id="PF04085"/>
    </source>
</evidence>
<accession>I4AIN0</accession>
<comment type="similarity">
    <text evidence="1">Belongs to the MreC family.</text>
</comment>
<dbReference type="InterPro" id="IPR055342">
    <property type="entry name" value="MreC_beta-barrel_core"/>
</dbReference>
<protein>
    <recommendedName>
        <fullName evidence="2">Cell shape-determining protein MreC</fullName>
    </recommendedName>
    <alternativeName>
        <fullName evidence="4">Cell shape protein MreC</fullName>
    </alternativeName>
</protein>